<evidence type="ECO:0000313" key="3">
    <source>
        <dbReference type="Proteomes" id="UP000460435"/>
    </source>
</evidence>
<dbReference type="PANTHER" id="PTHR41700:SF1">
    <property type="entry name" value="N-ACETYLTRANSFERASE DOMAIN-CONTAINING PROTEIN"/>
    <property type="match status" value="1"/>
</dbReference>
<gene>
    <name evidence="2" type="ORF">F7O44_17660</name>
</gene>
<reference evidence="2 3" key="1">
    <citation type="submission" date="2019-11" db="EMBL/GenBank/DDBJ databases">
        <authorList>
            <person name="Li X.-J."/>
            <person name="Feng X.-M."/>
        </authorList>
    </citation>
    <scope>NUCLEOTIDE SEQUENCE [LARGE SCALE GENOMIC DNA]</scope>
    <source>
        <strain evidence="2 3">XMNu-373</strain>
    </source>
</reference>
<proteinExistence type="predicted"/>
<keyword evidence="3" id="KW-1185">Reference proteome</keyword>
<protein>
    <submittedName>
        <fullName evidence="2">GNAT family N-acetyltransferase</fullName>
    </submittedName>
</protein>
<dbReference type="GO" id="GO:0016747">
    <property type="term" value="F:acyltransferase activity, transferring groups other than amino-acyl groups"/>
    <property type="evidence" value="ECO:0007669"/>
    <property type="project" value="InterPro"/>
</dbReference>
<comment type="caution">
    <text evidence="2">The sequence shown here is derived from an EMBL/GenBank/DDBJ whole genome shotgun (WGS) entry which is preliminary data.</text>
</comment>
<dbReference type="Gene3D" id="3.40.630.30">
    <property type="match status" value="1"/>
</dbReference>
<dbReference type="SUPFAM" id="SSF55729">
    <property type="entry name" value="Acyl-CoA N-acyltransferases (Nat)"/>
    <property type="match status" value="1"/>
</dbReference>
<dbReference type="PROSITE" id="PS51186">
    <property type="entry name" value="GNAT"/>
    <property type="match status" value="1"/>
</dbReference>
<dbReference type="EMBL" id="WLZY01000006">
    <property type="protein sequence ID" value="NDL58898.1"/>
    <property type="molecule type" value="Genomic_DNA"/>
</dbReference>
<dbReference type="InterPro" id="IPR016181">
    <property type="entry name" value="Acyl_CoA_acyltransferase"/>
</dbReference>
<dbReference type="AlphaFoldDB" id="A0A7K3M907"/>
<feature type="domain" description="N-acetyltransferase" evidence="1">
    <location>
        <begin position="25"/>
        <end position="173"/>
    </location>
</feature>
<name>A0A7K3M907_9ACTN</name>
<sequence length="293" mass="31241">MTVNVPDAAEIAHDTARSAAQHSGVVVRDLREMSELQAVAKLFHSVWQPDESSPLVTIEQLRALTHSGNYLAGAFDGGLLVGACVGFFAAPAGSSLHSHIAGVSGGMRGRSVGFALKLHQRAWALERGLAEITWTFDPLVRRNAYFNLVKLGARPREYLVDFYGDIPDAVNAGQGSDRLLVAWELMDPVVVASCDGSRTEADAEQLKAAGAVLALAETDSGLPEASPVVARDRAAQLLVQVPGDIETMRMHAPGLAKQWRLAVREVLGDLIAGGARVSGFSRTGYYVVERTAS</sequence>
<evidence type="ECO:0000313" key="2">
    <source>
        <dbReference type="EMBL" id="NDL58898.1"/>
    </source>
</evidence>
<dbReference type="Proteomes" id="UP000460435">
    <property type="component" value="Unassembled WGS sequence"/>
</dbReference>
<dbReference type="InterPro" id="IPR038764">
    <property type="entry name" value="GNAT_N_AcTrfase_prd"/>
</dbReference>
<evidence type="ECO:0000259" key="1">
    <source>
        <dbReference type="PROSITE" id="PS51186"/>
    </source>
</evidence>
<dbReference type="PANTHER" id="PTHR41700">
    <property type="entry name" value="GCN5-RELATED N-ACETYLTRANSFERASE"/>
    <property type="match status" value="1"/>
</dbReference>
<accession>A0A7K3M907</accession>
<organism evidence="2 3">
    <name type="scientific">Phytoactinopolyspora mesophila</name>
    <dbReference type="NCBI Taxonomy" id="2650750"/>
    <lineage>
        <taxon>Bacteria</taxon>
        <taxon>Bacillati</taxon>
        <taxon>Actinomycetota</taxon>
        <taxon>Actinomycetes</taxon>
        <taxon>Jiangellales</taxon>
        <taxon>Jiangellaceae</taxon>
        <taxon>Phytoactinopolyspora</taxon>
    </lineage>
</organism>
<dbReference type="InterPro" id="IPR000182">
    <property type="entry name" value="GNAT_dom"/>
</dbReference>
<keyword evidence="2" id="KW-0808">Transferase</keyword>